<proteinExistence type="predicted"/>
<sequence>MKYQVDDSSKVTLAAYAYDNLGRLQSKSLHGSAVNKQSYTYNVCS</sequence>
<protein>
    <recommendedName>
        <fullName evidence="3">RHS repeat-associated core domain-containing protein</fullName>
    </recommendedName>
</protein>
<comment type="caution">
    <text evidence="1">The sequence shown here is derived from an EMBL/GenBank/DDBJ whole genome shotgun (WGS) entry which is preliminary data.</text>
</comment>
<dbReference type="EMBL" id="JAQNSB010000025">
    <property type="protein sequence ID" value="MDC1856222.1"/>
    <property type="molecule type" value="Genomic_DNA"/>
</dbReference>
<accession>A0A139KDE7</accession>
<reference evidence="1" key="1">
    <citation type="submission" date="2022-10" db="EMBL/GenBank/DDBJ databases">
        <title>Human gut microbiome strain richness.</title>
        <authorList>
            <person name="Chen-Liaw A."/>
        </authorList>
    </citation>
    <scope>NUCLEOTIDE SEQUENCE</scope>
    <source>
        <strain evidence="1">BSD2780061687st1_G10_BSD2780061687b_171204</strain>
    </source>
</reference>
<name>A0A139KDE7_BACUN</name>
<gene>
    <name evidence="1" type="ORF">POZ22_15750</name>
</gene>
<evidence type="ECO:0000313" key="2">
    <source>
        <dbReference type="Proteomes" id="UP001214113"/>
    </source>
</evidence>
<dbReference type="Proteomes" id="UP001214113">
    <property type="component" value="Unassembled WGS sequence"/>
</dbReference>
<evidence type="ECO:0000313" key="1">
    <source>
        <dbReference type="EMBL" id="MDC1856222.1"/>
    </source>
</evidence>
<dbReference type="RefSeq" id="WP_005825331.1">
    <property type="nucleotide sequence ID" value="NZ_CZAF01000002.1"/>
</dbReference>
<evidence type="ECO:0008006" key="3">
    <source>
        <dbReference type="Google" id="ProtNLM"/>
    </source>
</evidence>
<dbReference type="AlphaFoldDB" id="A0A139KDE7"/>
<organism evidence="1 2">
    <name type="scientific">Bacteroides uniformis</name>
    <dbReference type="NCBI Taxonomy" id="820"/>
    <lineage>
        <taxon>Bacteria</taxon>
        <taxon>Pseudomonadati</taxon>
        <taxon>Bacteroidota</taxon>
        <taxon>Bacteroidia</taxon>
        <taxon>Bacteroidales</taxon>
        <taxon>Bacteroidaceae</taxon>
        <taxon>Bacteroides</taxon>
    </lineage>
</organism>